<name>A0A3B3WUH6_9TELE</name>
<dbReference type="Proteomes" id="UP000261480">
    <property type="component" value="Unplaced"/>
</dbReference>
<dbReference type="GO" id="GO:0042791">
    <property type="term" value="P:5S class rRNA transcription by RNA polymerase III"/>
    <property type="evidence" value="ECO:0007669"/>
    <property type="project" value="TreeGrafter"/>
</dbReference>
<reference evidence="2" key="1">
    <citation type="submission" date="2025-08" db="UniProtKB">
        <authorList>
            <consortium name="Ensembl"/>
        </authorList>
    </citation>
    <scope>IDENTIFICATION</scope>
</reference>
<evidence type="ECO:0000313" key="3">
    <source>
        <dbReference type="Proteomes" id="UP000261480"/>
    </source>
</evidence>
<dbReference type="GO" id="GO:0003677">
    <property type="term" value="F:DNA binding"/>
    <property type="evidence" value="ECO:0007669"/>
    <property type="project" value="InterPro"/>
</dbReference>
<sequence length="544" mass="60585">KGTDKEEEENRSGQGGACLVSLSLMTLGWLSVHVSIPKQIVVVDSSLVDNEVIKKYDLLISSMAALEEDDDDNDDDGDECDGRKKLQVSAHQASHTNYLLMRGYCSPGIVKLRNLNMNDNIVVESCILKLSLRGTPAHHLFIAPPLELTKSGPSLLPPILTRIILSPSYSPPTAEECDERLVRDRWYSAQDIEACARLRRSLDEAGEKGLDERDLHVSHLHLQEARSGRTRNAFLLQDLQEEGQVVRVGSQSVRWVLMQHAEPWLLTVNCKQMSQPHENANRRPHLTSQYNFPFARKRCIKAMQLEAEGPPAKKPASDKEKQTDGDTRADGPGKPSEDDATGKLDADDGTGKLDADDGTGKLDADDGTGKPNEAEQQKERTDDGMSFPCSELYPLFPDPVIHFVLPPISRPRRENLSFISRPWRFIDGKVNRPVCKAILEAVLYHIMSQPGLTQQTLLEHYKDALQPVTVLDIVQALVELGCITKRTLVKDPKPSLFSSSAPASRGSIATIEEPDTVFYEPTISCCLRLCRVLPNERHWNNNLP</sequence>
<accession>A0A3B3WUH6</accession>
<dbReference type="InterPro" id="IPR044210">
    <property type="entry name" value="Tfc3-like"/>
</dbReference>
<evidence type="ECO:0000256" key="1">
    <source>
        <dbReference type="SAM" id="MobiDB-lite"/>
    </source>
</evidence>
<dbReference type="PANTHER" id="PTHR15180:SF1">
    <property type="entry name" value="GENERAL TRANSCRIPTION FACTOR 3C POLYPEPTIDE 1"/>
    <property type="match status" value="1"/>
</dbReference>
<organism evidence="2 3">
    <name type="scientific">Poecilia mexicana</name>
    <dbReference type="NCBI Taxonomy" id="48701"/>
    <lineage>
        <taxon>Eukaryota</taxon>
        <taxon>Metazoa</taxon>
        <taxon>Chordata</taxon>
        <taxon>Craniata</taxon>
        <taxon>Vertebrata</taxon>
        <taxon>Euteleostomi</taxon>
        <taxon>Actinopterygii</taxon>
        <taxon>Neopterygii</taxon>
        <taxon>Teleostei</taxon>
        <taxon>Neoteleostei</taxon>
        <taxon>Acanthomorphata</taxon>
        <taxon>Ovalentaria</taxon>
        <taxon>Atherinomorphae</taxon>
        <taxon>Cyprinodontiformes</taxon>
        <taxon>Poeciliidae</taxon>
        <taxon>Poeciliinae</taxon>
        <taxon>Poecilia</taxon>
    </lineage>
</organism>
<evidence type="ECO:0000313" key="2">
    <source>
        <dbReference type="Ensembl" id="ENSPMEP00000006309.1"/>
    </source>
</evidence>
<protein>
    <recommendedName>
        <fullName evidence="4">B-block binding subunit of TFIIIC domain-containing protein</fullName>
    </recommendedName>
</protein>
<proteinExistence type="predicted"/>
<feature type="region of interest" description="Disordered" evidence="1">
    <location>
        <begin position="307"/>
        <end position="386"/>
    </location>
</feature>
<dbReference type="Ensembl" id="ENSPMET00000006054.1">
    <property type="protein sequence ID" value="ENSPMEP00000006309.1"/>
    <property type="gene ID" value="ENSPMEG00000008026.1"/>
</dbReference>
<dbReference type="AlphaFoldDB" id="A0A3B3WUH6"/>
<dbReference type="PANTHER" id="PTHR15180">
    <property type="entry name" value="GENERAL TRANSCRIPTION FACTOR 3C POLYPEPTIDE 1"/>
    <property type="match status" value="1"/>
</dbReference>
<keyword evidence="3" id="KW-1185">Reference proteome</keyword>
<dbReference type="GO" id="GO:0000127">
    <property type="term" value="C:transcription factor TFIIIC complex"/>
    <property type="evidence" value="ECO:0007669"/>
    <property type="project" value="InterPro"/>
</dbReference>
<evidence type="ECO:0008006" key="4">
    <source>
        <dbReference type="Google" id="ProtNLM"/>
    </source>
</evidence>
<dbReference type="GO" id="GO:0006384">
    <property type="term" value="P:transcription initiation at RNA polymerase III promoter"/>
    <property type="evidence" value="ECO:0007669"/>
    <property type="project" value="InterPro"/>
</dbReference>
<feature type="compositionally biased region" description="Basic and acidic residues" evidence="1">
    <location>
        <begin position="315"/>
        <end position="383"/>
    </location>
</feature>
<reference evidence="2" key="2">
    <citation type="submission" date="2025-09" db="UniProtKB">
        <authorList>
            <consortium name="Ensembl"/>
        </authorList>
    </citation>
    <scope>IDENTIFICATION</scope>
</reference>